<dbReference type="GO" id="GO:0008237">
    <property type="term" value="F:metallopeptidase activity"/>
    <property type="evidence" value="ECO:0007669"/>
    <property type="project" value="InterPro"/>
</dbReference>
<name>A0A2T0MJG5_9FLAO</name>
<dbReference type="Pfam" id="PF12388">
    <property type="entry name" value="Peptidase_M57"/>
    <property type="match status" value="1"/>
</dbReference>
<reference evidence="1 2" key="1">
    <citation type="submission" date="2018-03" db="EMBL/GenBank/DDBJ databases">
        <title>Genomic Encyclopedia of Archaeal and Bacterial Type Strains, Phase II (KMG-II): from individual species to whole genera.</title>
        <authorList>
            <person name="Goeker M."/>
        </authorList>
    </citation>
    <scope>NUCLEOTIDE SEQUENCE [LARGE SCALE GENOMIC DNA]</scope>
    <source>
        <strain evidence="1 2">DSM 25027</strain>
    </source>
</reference>
<organism evidence="1 2">
    <name type="scientific">Flagellimonas meridianipacifica</name>
    <dbReference type="NCBI Taxonomy" id="1080225"/>
    <lineage>
        <taxon>Bacteria</taxon>
        <taxon>Pseudomonadati</taxon>
        <taxon>Bacteroidota</taxon>
        <taxon>Flavobacteriia</taxon>
        <taxon>Flavobacteriales</taxon>
        <taxon>Flavobacteriaceae</taxon>
        <taxon>Flagellimonas</taxon>
    </lineage>
</organism>
<keyword evidence="2" id="KW-1185">Reference proteome</keyword>
<evidence type="ECO:0000313" key="1">
    <source>
        <dbReference type="EMBL" id="PRX57703.1"/>
    </source>
</evidence>
<dbReference type="InterPro" id="IPR024653">
    <property type="entry name" value="Peptidase_M10/M27/M57"/>
</dbReference>
<gene>
    <name evidence="1" type="ORF">CLV81_1713</name>
</gene>
<protein>
    <submittedName>
        <fullName evidence="1">Dual-action HEIGH metallo-peptidase</fullName>
    </submittedName>
</protein>
<comment type="caution">
    <text evidence="1">The sequence shown here is derived from an EMBL/GenBank/DDBJ whole genome shotgun (WGS) entry which is preliminary data.</text>
</comment>
<dbReference type="InterPro" id="IPR024079">
    <property type="entry name" value="MetalloPept_cat_dom_sf"/>
</dbReference>
<dbReference type="EMBL" id="PVYX01000001">
    <property type="protein sequence ID" value="PRX57703.1"/>
    <property type="molecule type" value="Genomic_DNA"/>
</dbReference>
<dbReference type="Gene3D" id="3.40.390.10">
    <property type="entry name" value="Collagenase (Catalytic Domain)"/>
    <property type="match status" value="1"/>
</dbReference>
<dbReference type="SUPFAM" id="SSF55486">
    <property type="entry name" value="Metalloproteases ('zincins'), catalytic domain"/>
    <property type="match status" value="1"/>
</dbReference>
<dbReference type="AlphaFoldDB" id="A0A2T0MJG5"/>
<accession>A0A2T0MJG5</accession>
<dbReference type="Proteomes" id="UP000237640">
    <property type="component" value="Unassembled WGS sequence"/>
</dbReference>
<proteinExistence type="predicted"/>
<evidence type="ECO:0000313" key="2">
    <source>
        <dbReference type="Proteomes" id="UP000237640"/>
    </source>
</evidence>
<sequence>MNFNLFINVILHFMRRIKMVSGALIVLFALNACDKDSIDTQQTPQTTIGETVEVSEAPKLVVTEEVTDVFKSNYFNVGEIKIVDFHLPDGTVEQRYGIEDDIAISREQYEHIASLDRSVGQYHTNNLVNPRTLTIIGYTGSPFALSSKERTALQWAVNNYNRLNLSIRLDLTFGTNFGDKDMVVYNNTVNNPGVSGGVAGFPSGGNPNKFIQIYGLSGFSTNVNEHVITHEIGHSIGFRHTDWFSRQSCGENINEGVAPFGANPIPGTPTGFDPTSLMLACFNSGVDGEFNNNDVIALNFLY</sequence>